<feature type="compositionally biased region" description="Basic and acidic residues" evidence="3">
    <location>
        <begin position="163"/>
        <end position="175"/>
    </location>
</feature>
<keyword evidence="2" id="KW-0539">Nucleus</keyword>
<comment type="caution">
    <text evidence="4">The sequence shown here is derived from an EMBL/GenBank/DDBJ whole genome shotgun (WGS) entry which is preliminary data.</text>
</comment>
<dbReference type="Proteomes" id="UP000095767">
    <property type="component" value="Unassembled WGS sequence"/>
</dbReference>
<evidence type="ECO:0000256" key="1">
    <source>
        <dbReference type="ARBA" id="ARBA00004123"/>
    </source>
</evidence>
<feature type="compositionally biased region" description="Low complexity" evidence="3">
    <location>
        <begin position="122"/>
        <end position="133"/>
    </location>
</feature>
<dbReference type="PANTHER" id="PTHR33172:SF11">
    <property type="entry name" value="DUF3741 DOMAIN-CONTAINING PROTEIN"/>
    <property type="match status" value="1"/>
</dbReference>
<feature type="compositionally biased region" description="Low complexity" evidence="3">
    <location>
        <begin position="13"/>
        <end position="23"/>
    </location>
</feature>
<dbReference type="AlphaFoldDB" id="A0A1E5VDH8"/>
<accession>A0A1E5VDH8</accession>
<feature type="region of interest" description="Disordered" evidence="3">
    <location>
        <begin position="199"/>
        <end position="219"/>
    </location>
</feature>
<dbReference type="PANTHER" id="PTHR33172">
    <property type="entry name" value="OS08G0516900 PROTEIN"/>
    <property type="match status" value="1"/>
</dbReference>
<evidence type="ECO:0000313" key="5">
    <source>
        <dbReference type="Proteomes" id="UP000095767"/>
    </source>
</evidence>
<protein>
    <submittedName>
        <fullName evidence="4">Uncharacterized protein</fullName>
    </submittedName>
</protein>
<dbReference type="GO" id="GO:0005634">
    <property type="term" value="C:nucleus"/>
    <property type="evidence" value="ECO:0007669"/>
    <property type="project" value="UniProtKB-SubCell"/>
</dbReference>
<evidence type="ECO:0000313" key="4">
    <source>
        <dbReference type="EMBL" id="OEL23064.1"/>
    </source>
</evidence>
<keyword evidence="5" id="KW-1185">Reference proteome</keyword>
<dbReference type="GO" id="GO:0006950">
    <property type="term" value="P:response to stress"/>
    <property type="evidence" value="ECO:0007669"/>
    <property type="project" value="UniProtKB-ARBA"/>
</dbReference>
<comment type="subcellular location">
    <subcellularLocation>
        <location evidence="1">Nucleus</location>
    </subcellularLocation>
</comment>
<dbReference type="STRING" id="888268.A0A1E5VDH8"/>
<proteinExistence type="predicted"/>
<feature type="region of interest" description="Disordered" evidence="3">
    <location>
        <begin position="84"/>
        <end position="181"/>
    </location>
</feature>
<name>A0A1E5VDH8_9POAL</name>
<feature type="region of interest" description="Disordered" evidence="3">
    <location>
        <begin position="1"/>
        <end position="62"/>
    </location>
</feature>
<evidence type="ECO:0000256" key="3">
    <source>
        <dbReference type="SAM" id="MobiDB-lite"/>
    </source>
</evidence>
<evidence type="ECO:0000256" key="2">
    <source>
        <dbReference type="ARBA" id="ARBA00023242"/>
    </source>
</evidence>
<dbReference type="EMBL" id="LWDX02043627">
    <property type="protein sequence ID" value="OEL23064.1"/>
    <property type="molecule type" value="Genomic_DNA"/>
</dbReference>
<reference evidence="4 5" key="1">
    <citation type="submission" date="2016-09" db="EMBL/GenBank/DDBJ databases">
        <title>The draft genome of Dichanthelium oligosanthes: A C3 panicoid grass species.</title>
        <authorList>
            <person name="Studer A.J."/>
            <person name="Schnable J.C."/>
            <person name="Brutnell T.P."/>
        </authorList>
    </citation>
    <scope>NUCLEOTIDE SEQUENCE [LARGE SCALE GENOMIC DNA]</scope>
    <source>
        <strain evidence="5">cv. Kellogg 1175</strain>
        <tissue evidence="4">Leaf</tissue>
    </source>
</reference>
<dbReference type="OrthoDB" id="691484at2759"/>
<organism evidence="4 5">
    <name type="scientific">Dichanthelium oligosanthes</name>
    <dbReference type="NCBI Taxonomy" id="888268"/>
    <lineage>
        <taxon>Eukaryota</taxon>
        <taxon>Viridiplantae</taxon>
        <taxon>Streptophyta</taxon>
        <taxon>Embryophyta</taxon>
        <taxon>Tracheophyta</taxon>
        <taxon>Spermatophyta</taxon>
        <taxon>Magnoliopsida</taxon>
        <taxon>Liliopsida</taxon>
        <taxon>Poales</taxon>
        <taxon>Poaceae</taxon>
        <taxon>PACMAD clade</taxon>
        <taxon>Panicoideae</taxon>
        <taxon>Panicodae</taxon>
        <taxon>Paniceae</taxon>
        <taxon>Dichantheliinae</taxon>
        <taxon>Dichanthelium</taxon>
    </lineage>
</organism>
<dbReference type="InterPro" id="IPR051992">
    <property type="entry name" value="OxStress_Response_Reg"/>
</dbReference>
<gene>
    <name evidence="4" type="ORF">BAE44_0015920</name>
</gene>
<sequence length="219" mass="23440">MPIVSEGGRRGDSGSSSFGRRLSAPAAGGMSSVGPGSDSRAGVLQCGEVESDEEVQSSYRGAFDSMDKLQDALPNNRKAVSKFYNGKSSSVANVADAAQPAKDTANPGNPSPEKRKGFLSFSFSWNKSRSKGSSSRRDATNSSKQNSRKALMSPAPTCSSHLGDSRGGNEQDRRQGPARHFLRRRSRLIAVQMQPVCLEDVAESTASVSPREKRRKSLQ</sequence>